<proteinExistence type="inferred from homology"/>
<keyword evidence="12" id="KW-0418">Kinase</keyword>
<dbReference type="UniPathway" id="UPA00574">
    <property type="reaction ID" value="UER00637"/>
</dbReference>
<feature type="compositionally biased region" description="Polar residues" evidence="15">
    <location>
        <begin position="540"/>
        <end position="552"/>
    </location>
</feature>
<comment type="similarity">
    <text evidence="5">In the N-terminal section; belongs to the uridine kinase family.</text>
</comment>
<keyword evidence="14" id="KW-0511">Multifunctional enzyme</keyword>
<dbReference type="GO" id="GO:0016757">
    <property type="term" value="F:glycosyltransferase activity"/>
    <property type="evidence" value="ECO:0007669"/>
    <property type="project" value="UniProtKB-KW"/>
</dbReference>
<comment type="similarity">
    <text evidence="6">Belongs to the UPRTase family.</text>
</comment>
<dbReference type="Gramene" id="fgenesh1_pm.C_scaffold_1003575">
    <property type="protein sequence ID" value="fgenesh1_pm.C_scaffold_1003575"/>
    <property type="gene ID" value="fgenesh1_pm.C_scaffold_1003575"/>
</dbReference>
<evidence type="ECO:0000313" key="20">
    <source>
        <dbReference type="Proteomes" id="UP000008694"/>
    </source>
</evidence>
<dbReference type="FunFam" id="3.40.50.2020:FF:000023">
    <property type="entry name" value="Probable uracil phosphoribosyltransferase"/>
    <property type="match status" value="1"/>
</dbReference>
<dbReference type="PRINTS" id="PR00988">
    <property type="entry name" value="URIDINKINASE"/>
</dbReference>
<evidence type="ECO:0000259" key="18">
    <source>
        <dbReference type="Pfam" id="PF14681"/>
    </source>
</evidence>
<dbReference type="InterPro" id="IPR006083">
    <property type="entry name" value="PRK/URK"/>
</dbReference>
<organism evidence="20">
    <name type="scientific">Arabidopsis lyrata subsp. lyrata</name>
    <name type="common">Lyre-leaved rock-cress</name>
    <dbReference type="NCBI Taxonomy" id="81972"/>
    <lineage>
        <taxon>Eukaryota</taxon>
        <taxon>Viridiplantae</taxon>
        <taxon>Streptophyta</taxon>
        <taxon>Embryophyta</taxon>
        <taxon>Tracheophyta</taxon>
        <taxon>Spermatophyta</taxon>
        <taxon>Magnoliopsida</taxon>
        <taxon>eudicotyledons</taxon>
        <taxon>Gunneridae</taxon>
        <taxon>Pentapetalae</taxon>
        <taxon>rosids</taxon>
        <taxon>malvids</taxon>
        <taxon>Brassicales</taxon>
        <taxon>Brassicaceae</taxon>
        <taxon>Camelineae</taxon>
        <taxon>Arabidopsis</taxon>
    </lineage>
</organism>
<evidence type="ECO:0000256" key="2">
    <source>
        <dbReference type="ARBA" id="ARBA00004690"/>
    </source>
</evidence>
<dbReference type="GO" id="GO:0051082">
    <property type="term" value="F:unfolded protein binding"/>
    <property type="evidence" value="ECO:0007669"/>
    <property type="project" value="TreeGrafter"/>
</dbReference>
<accession>D7KN25</accession>
<comment type="pathway">
    <text evidence="3">Pyrimidine metabolism; CTP biosynthesis via salvage pathway; CTP from cytidine: step 1/3.</text>
</comment>
<keyword evidence="9" id="KW-0328">Glycosyltransferase</keyword>
<dbReference type="HOGENOM" id="CLU_293273_0_0_1"/>
<evidence type="ECO:0000256" key="13">
    <source>
        <dbReference type="ARBA" id="ARBA00023134"/>
    </source>
</evidence>
<dbReference type="PANTHER" id="PTHR46775:SF2">
    <property type="entry name" value="GBF-INTERACTING PROTEIN 1-LIKE"/>
    <property type="match status" value="1"/>
</dbReference>
<sequence length="1037" mass="113626">MASKSAVDITETSSKVHFSGFHQMDGLVSTRPEEMVEEEEHGQPFVIGVAGGAASGKTTVCDMIMQQLHDQRAVVVNQDSFYHNVNEEELVRVHDYNFDHPDAFDTEQLLSSMEKLRKGQAVDIPNYDFKSYKNNVFPPRRVNPSDVIILEGILIFHDPRVRDLMNMKIFVDAAKSVAYMGRWTCTLTSVYTHDDADVRLARRIKRDTVEKDRDIATVLDQYSKFVKPAFEDFILPTKKYADIIIPRGGDNHVAIDLIVQHIRTKLGQHDLCKIYPNLYVIQSTFQVVEHGLGHLPFTEKQVVTPTGSVYSGVDFCKKLCGVSVIRSGESMENALRACCKGIKIGKILIHREGDNGQQVGNLFLCSFSLIYEKLPSDISERHVLLLDPILGTGNSAVQAIRLLISKGVPESNIIFLNLISAPQGVNVVCKKFPRIKIVTSEIELGLNDEFRVVPGMGEVSIPYRLRKTLQSIREITGKQHSDEDIFAVYKDSFNDPYETAQKLLFLDTFHEVRSKREKKKEASNIVPVTQASGRSGRRNFASSNSYQGNGRNASFKRENGANHVTRGSRTALPATNKASNNNITVPNEIKVSGPTSLPSEVSNHDKVQDDPSLISASRCSSQSDQATEIETVSKQGKTQSLPKSDVSQQSHVTFPFHLQVAKGLQNGLTFGSFDSNFVKEVSSNNGASGGDDSNFESSDGTGDDEREPSPTTNGIPGVASARFVTEMLSLYILEEASTFSEDKDYGISNSAPGAEPVVHSDHIVPRVKEVLKEEALSNTETHQIAPLSVFGLVPSLSAIGQPVNTEAAETQSGNSNSPAISLVSYPPDQSSIAAASQQANFLRQQYPPNFFPYGPYYSPYYMPPPYIHQFLSPNGIPQQSFFPPGAALTAPSHVNPVGNTENPPTTNPYLHTSPMVASSIPSATAFNSIHSEEKASPQTESAATWIGQGFGNLQVNPMYNLAFQGQPLGFPVVQAGHGGLMGIHQPTQPMAAASTTYQTLPPPPPPHTTTAMGEPIGHPHIAYQQPQATLTNWVNNY</sequence>
<dbReference type="Gene3D" id="3.40.50.2020">
    <property type="match status" value="1"/>
</dbReference>
<dbReference type="EMBL" id="GL348713">
    <property type="protein sequence ID" value="EFH68113.1"/>
    <property type="molecule type" value="Genomic_DNA"/>
</dbReference>
<keyword evidence="10" id="KW-0808">Transferase</keyword>
<feature type="region of interest" description="Disordered" evidence="15">
    <location>
        <begin position="683"/>
        <end position="717"/>
    </location>
</feature>
<evidence type="ECO:0000256" key="9">
    <source>
        <dbReference type="ARBA" id="ARBA00022676"/>
    </source>
</evidence>
<evidence type="ECO:0000256" key="5">
    <source>
        <dbReference type="ARBA" id="ARBA00008173"/>
    </source>
</evidence>
<evidence type="ECO:0000256" key="11">
    <source>
        <dbReference type="ARBA" id="ARBA00022741"/>
    </source>
</evidence>
<evidence type="ECO:0000256" key="6">
    <source>
        <dbReference type="ARBA" id="ARBA00009516"/>
    </source>
</evidence>
<evidence type="ECO:0000313" key="19">
    <source>
        <dbReference type="EMBL" id="EFH68113.1"/>
    </source>
</evidence>
<feature type="compositionally biased region" description="Polar residues" evidence="15">
    <location>
        <begin position="614"/>
        <end position="646"/>
    </location>
</feature>
<keyword evidence="13" id="KW-0342">GTP-binding</keyword>
<dbReference type="Pfam" id="PF06972">
    <property type="entry name" value="GIP1_N"/>
    <property type="match status" value="1"/>
</dbReference>
<dbReference type="GO" id="GO:0005634">
    <property type="term" value="C:nucleus"/>
    <property type="evidence" value="ECO:0007669"/>
    <property type="project" value="TreeGrafter"/>
</dbReference>
<dbReference type="InterPro" id="IPR027417">
    <property type="entry name" value="P-loop_NTPase"/>
</dbReference>
<dbReference type="Gene3D" id="3.40.50.300">
    <property type="entry name" value="P-loop containing nucleotide triphosphate hydrolases"/>
    <property type="match status" value="1"/>
</dbReference>
<dbReference type="CDD" id="cd02023">
    <property type="entry name" value="UMPK"/>
    <property type="match status" value="1"/>
</dbReference>
<keyword evidence="20" id="KW-1185">Reference proteome</keyword>
<dbReference type="Pfam" id="PF14681">
    <property type="entry name" value="UPRTase"/>
    <property type="match status" value="1"/>
</dbReference>
<name>D7KN25_ARALL</name>
<dbReference type="InterPro" id="IPR000764">
    <property type="entry name" value="Uridine_kinase-like"/>
</dbReference>
<dbReference type="STRING" id="81972.D7KN25"/>
<feature type="region of interest" description="Disordered" evidence="15">
    <location>
        <begin position="516"/>
        <end position="646"/>
    </location>
</feature>
<feature type="domain" description="Phosphoribulokinase/uridine kinase" evidence="16">
    <location>
        <begin position="189"/>
        <end position="253"/>
    </location>
</feature>
<dbReference type="SUPFAM" id="SSF46934">
    <property type="entry name" value="UBA-like"/>
    <property type="match status" value="1"/>
</dbReference>
<dbReference type="Proteomes" id="UP000008694">
    <property type="component" value="Unassembled WGS sequence"/>
</dbReference>
<dbReference type="PANTHER" id="PTHR46775">
    <property type="entry name" value="FLOCCULATION PROTEIN (DUF1296)"/>
    <property type="match status" value="1"/>
</dbReference>
<dbReference type="GO" id="GO:0005524">
    <property type="term" value="F:ATP binding"/>
    <property type="evidence" value="ECO:0007669"/>
    <property type="project" value="InterPro"/>
</dbReference>
<evidence type="ECO:0000259" key="17">
    <source>
        <dbReference type="Pfam" id="PF06972"/>
    </source>
</evidence>
<evidence type="ECO:0000256" key="4">
    <source>
        <dbReference type="ARBA" id="ARBA00005180"/>
    </source>
</evidence>
<gene>
    <name evidence="19" type="ORF">ARALYDRAFT_314795</name>
</gene>
<dbReference type="InterPro" id="IPR009719">
    <property type="entry name" value="GIP1_N"/>
</dbReference>
<dbReference type="InterPro" id="IPR000836">
    <property type="entry name" value="PRTase_dom"/>
</dbReference>
<dbReference type="GO" id="GO:0016301">
    <property type="term" value="F:kinase activity"/>
    <property type="evidence" value="ECO:0007669"/>
    <property type="project" value="UniProtKB-KW"/>
</dbReference>
<dbReference type="GO" id="GO:0005525">
    <property type="term" value="F:GTP binding"/>
    <property type="evidence" value="ECO:0007669"/>
    <property type="project" value="UniProtKB-KW"/>
</dbReference>
<dbReference type="InterPro" id="IPR044277">
    <property type="entry name" value="GIP1"/>
</dbReference>
<evidence type="ECO:0000256" key="14">
    <source>
        <dbReference type="ARBA" id="ARBA00023268"/>
    </source>
</evidence>
<comment type="pathway">
    <text evidence="2">Pyrimidine metabolism; UMP biosynthesis via salvage pathway; UMP from uridine: step 1/1.</text>
</comment>
<evidence type="ECO:0000259" key="16">
    <source>
        <dbReference type="Pfam" id="PF00485"/>
    </source>
</evidence>
<dbReference type="Pfam" id="PF00485">
    <property type="entry name" value="PRK"/>
    <property type="match status" value="2"/>
</dbReference>
<evidence type="ECO:0000256" key="1">
    <source>
        <dbReference type="ARBA" id="ARBA00001946"/>
    </source>
</evidence>
<reference evidence="20" key="1">
    <citation type="journal article" date="2011" name="Nat. Genet.">
        <title>The Arabidopsis lyrata genome sequence and the basis of rapid genome size change.</title>
        <authorList>
            <person name="Hu T.T."/>
            <person name="Pattyn P."/>
            <person name="Bakker E.G."/>
            <person name="Cao J."/>
            <person name="Cheng J.-F."/>
            <person name="Clark R.M."/>
            <person name="Fahlgren N."/>
            <person name="Fawcett J.A."/>
            <person name="Grimwood J."/>
            <person name="Gundlach H."/>
            <person name="Haberer G."/>
            <person name="Hollister J.D."/>
            <person name="Ossowski S."/>
            <person name="Ottilar R.P."/>
            <person name="Salamov A.A."/>
            <person name="Schneeberger K."/>
            <person name="Spannagl M."/>
            <person name="Wang X."/>
            <person name="Yang L."/>
            <person name="Nasrallah M.E."/>
            <person name="Bergelson J."/>
            <person name="Carrington J.C."/>
            <person name="Gaut B.S."/>
            <person name="Schmutz J."/>
            <person name="Mayer K.F.X."/>
            <person name="Van de Peer Y."/>
            <person name="Grigoriev I.V."/>
            <person name="Nordborg M."/>
            <person name="Weigel D."/>
            <person name="Guo Y.-L."/>
        </authorList>
    </citation>
    <scope>NUCLEOTIDE SEQUENCE [LARGE SCALE GENOMIC DNA]</scope>
    <source>
        <strain evidence="20">cv. MN47</strain>
    </source>
</reference>
<dbReference type="SUPFAM" id="SSF52540">
    <property type="entry name" value="P-loop containing nucleoside triphosphate hydrolases"/>
    <property type="match status" value="1"/>
</dbReference>
<comment type="similarity">
    <text evidence="7">In the C-terminal section; belongs to the UPRTase family.</text>
</comment>
<evidence type="ECO:0000256" key="10">
    <source>
        <dbReference type="ARBA" id="ARBA00022679"/>
    </source>
</evidence>
<keyword evidence="11" id="KW-0547">Nucleotide-binding</keyword>
<dbReference type="GO" id="GO:0044206">
    <property type="term" value="P:UMP salvage"/>
    <property type="evidence" value="ECO:0007669"/>
    <property type="project" value="UniProtKB-UniPathway"/>
</dbReference>
<evidence type="ECO:0000256" key="3">
    <source>
        <dbReference type="ARBA" id="ARBA00004784"/>
    </source>
</evidence>
<evidence type="ECO:0000256" key="7">
    <source>
        <dbReference type="ARBA" id="ARBA00010723"/>
    </source>
</evidence>
<evidence type="ECO:0000256" key="8">
    <source>
        <dbReference type="ARBA" id="ARBA00022533"/>
    </source>
</evidence>
<keyword evidence="8" id="KW-0021">Allosteric enzyme</keyword>
<dbReference type="InterPro" id="IPR029057">
    <property type="entry name" value="PRTase-like"/>
</dbReference>
<comment type="pathway">
    <text evidence="4">Pyrimidine metabolism; UMP biosynthesis via salvage pathway; UMP from uracil: step 1/1.</text>
</comment>
<comment type="cofactor">
    <cofactor evidence="1">
        <name>Mg(2+)</name>
        <dbReference type="ChEBI" id="CHEBI:18420"/>
    </cofactor>
</comment>
<feature type="compositionally biased region" description="Polar residues" evidence="15">
    <location>
        <begin position="576"/>
        <end position="585"/>
    </location>
</feature>
<dbReference type="eggNOG" id="KOG4203">
    <property type="taxonomic scope" value="Eukaryota"/>
</dbReference>
<feature type="domain" description="Phosphoribulokinase/uridine kinase" evidence="16">
    <location>
        <begin position="46"/>
        <end position="179"/>
    </location>
</feature>
<dbReference type="AlphaFoldDB" id="D7KN25"/>
<feature type="domain" description="GBF-interacting protein 1 N-terminal" evidence="17">
    <location>
        <begin position="461"/>
        <end position="521"/>
    </location>
</feature>
<evidence type="ECO:0000256" key="12">
    <source>
        <dbReference type="ARBA" id="ARBA00022777"/>
    </source>
</evidence>
<evidence type="ECO:0000256" key="15">
    <source>
        <dbReference type="SAM" id="MobiDB-lite"/>
    </source>
</evidence>
<dbReference type="SUPFAM" id="SSF53271">
    <property type="entry name" value="PRTase-like"/>
    <property type="match status" value="1"/>
</dbReference>
<protein>
    <submittedName>
        <fullName evidence="19">F20N2.19</fullName>
    </submittedName>
</protein>
<dbReference type="InterPro" id="IPR009060">
    <property type="entry name" value="UBA-like_sf"/>
</dbReference>
<feature type="compositionally biased region" description="Low complexity" evidence="15">
    <location>
        <begin position="683"/>
        <end position="692"/>
    </location>
</feature>
<feature type="domain" description="Phosphoribosyltransferase" evidence="18">
    <location>
        <begin position="281"/>
        <end position="459"/>
    </location>
</feature>
<dbReference type="CDD" id="cd06223">
    <property type="entry name" value="PRTases_typeI"/>
    <property type="match status" value="1"/>
</dbReference>